<protein>
    <recommendedName>
        <fullName evidence="3">Lipoprotein</fullName>
    </recommendedName>
</protein>
<gene>
    <name evidence="1" type="ORF">NBH00_07315</name>
</gene>
<name>A0ABY5DWY2_9ACTN</name>
<keyword evidence="2" id="KW-1185">Reference proteome</keyword>
<proteinExistence type="predicted"/>
<organism evidence="1 2">
    <name type="scientific">Paraconexibacter antarcticus</name>
    <dbReference type="NCBI Taxonomy" id="2949664"/>
    <lineage>
        <taxon>Bacteria</taxon>
        <taxon>Bacillati</taxon>
        <taxon>Actinomycetota</taxon>
        <taxon>Thermoleophilia</taxon>
        <taxon>Solirubrobacterales</taxon>
        <taxon>Paraconexibacteraceae</taxon>
        <taxon>Paraconexibacter</taxon>
    </lineage>
</organism>
<reference evidence="1 2" key="1">
    <citation type="submission" date="2022-06" db="EMBL/GenBank/DDBJ databases">
        <title>Paraconexibacter antarcticus.</title>
        <authorList>
            <person name="Kim C.S."/>
        </authorList>
    </citation>
    <scope>NUCLEOTIDE SEQUENCE [LARGE SCALE GENOMIC DNA]</scope>
    <source>
        <strain evidence="1 2">02-257</strain>
    </source>
</reference>
<dbReference type="Proteomes" id="UP001056035">
    <property type="component" value="Chromosome"/>
</dbReference>
<evidence type="ECO:0008006" key="3">
    <source>
        <dbReference type="Google" id="ProtNLM"/>
    </source>
</evidence>
<dbReference type="EMBL" id="CP098502">
    <property type="protein sequence ID" value="UTI66010.1"/>
    <property type="molecule type" value="Genomic_DNA"/>
</dbReference>
<sequence>MRRTATVGLGLLTLAIAGCGDNSTYKNQNRPPAPITVTASISDKNVSVSPSKFGAGPVNLVIANESTAAQRVTFESEGSAAGFRHQTGPINPGAPTTLVVDVPTGGAVLRVGDSSIEPAHVTVGAERPTAQNQLLLP</sequence>
<accession>A0ABY5DWY2</accession>
<dbReference type="RefSeq" id="WP_254572688.1">
    <property type="nucleotide sequence ID" value="NZ_CP098502.1"/>
</dbReference>
<dbReference type="PROSITE" id="PS51257">
    <property type="entry name" value="PROKAR_LIPOPROTEIN"/>
    <property type="match status" value="1"/>
</dbReference>
<evidence type="ECO:0000313" key="2">
    <source>
        <dbReference type="Proteomes" id="UP001056035"/>
    </source>
</evidence>
<evidence type="ECO:0000313" key="1">
    <source>
        <dbReference type="EMBL" id="UTI66010.1"/>
    </source>
</evidence>